<proteinExistence type="predicted"/>
<sequence>MGKTATLYKNEIVVFAAPHRNQKLTFRLQMHSVDLPTCGHDKRTPLHVQAERDFTMVIFLVNEGKVDVTAHDRFQSHCRPKPISSMESEEDVSLKDDSRSTFTTDNTSIIMNNKKKYNQIYARRKLSRKIPLQDQLSPLLYASLLQQHKSKSQAKTLKGLS</sequence>
<name>A0AAD5R2H4_PARTN</name>
<comment type="caution">
    <text evidence="1">The sequence shown here is derived from an EMBL/GenBank/DDBJ whole genome shotgun (WGS) entry which is preliminary data.</text>
</comment>
<keyword evidence="2" id="KW-1185">Reference proteome</keyword>
<dbReference type="AlphaFoldDB" id="A0AAD5R2H4"/>
<gene>
    <name evidence="1" type="ORF">KIN20_029316</name>
</gene>
<evidence type="ECO:0000313" key="2">
    <source>
        <dbReference type="Proteomes" id="UP001196413"/>
    </source>
</evidence>
<protein>
    <submittedName>
        <fullName evidence="1">Uncharacterized protein</fullName>
    </submittedName>
</protein>
<organism evidence="1 2">
    <name type="scientific">Parelaphostrongylus tenuis</name>
    <name type="common">Meningeal worm</name>
    <dbReference type="NCBI Taxonomy" id="148309"/>
    <lineage>
        <taxon>Eukaryota</taxon>
        <taxon>Metazoa</taxon>
        <taxon>Ecdysozoa</taxon>
        <taxon>Nematoda</taxon>
        <taxon>Chromadorea</taxon>
        <taxon>Rhabditida</taxon>
        <taxon>Rhabditina</taxon>
        <taxon>Rhabditomorpha</taxon>
        <taxon>Strongyloidea</taxon>
        <taxon>Metastrongylidae</taxon>
        <taxon>Parelaphostrongylus</taxon>
    </lineage>
</organism>
<accession>A0AAD5R2H4</accession>
<reference evidence="1" key="1">
    <citation type="submission" date="2021-06" db="EMBL/GenBank/DDBJ databases">
        <title>Parelaphostrongylus tenuis whole genome reference sequence.</title>
        <authorList>
            <person name="Garwood T.J."/>
            <person name="Larsen P.A."/>
            <person name="Fountain-Jones N.M."/>
            <person name="Garbe J.R."/>
            <person name="Macchietto M.G."/>
            <person name="Kania S.A."/>
            <person name="Gerhold R.W."/>
            <person name="Richards J.E."/>
            <person name="Wolf T.M."/>
        </authorList>
    </citation>
    <scope>NUCLEOTIDE SEQUENCE</scope>
    <source>
        <strain evidence="1">MNPRO001-30</strain>
        <tissue evidence="1">Meninges</tissue>
    </source>
</reference>
<dbReference type="EMBL" id="JAHQIW010006122">
    <property type="protein sequence ID" value="KAJ1368231.1"/>
    <property type="molecule type" value="Genomic_DNA"/>
</dbReference>
<evidence type="ECO:0000313" key="1">
    <source>
        <dbReference type="EMBL" id="KAJ1368231.1"/>
    </source>
</evidence>
<dbReference type="Proteomes" id="UP001196413">
    <property type="component" value="Unassembled WGS sequence"/>
</dbReference>